<dbReference type="PANTHER" id="PTHR16433">
    <property type="entry name" value="DOLICHOL-PHOSPHATE MANNOSYLTRANSFERASE SUBUNIT 3"/>
    <property type="match status" value="1"/>
</dbReference>
<comment type="caution">
    <text evidence="9">The sequence shown here is derived from an EMBL/GenBank/DDBJ whole genome shotgun (WGS) entry which is preliminary data.</text>
</comment>
<dbReference type="Pfam" id="PF08285">
    <property type="entry name" value="DPM3"/>
    <property type="match status" value="1"/>
</dbReference>
<comment type="function">
    <text evidence="7">Stabilizer subunit of the dolichol-phosphate mannose (DPM) synthase complex; tethers catalytic subunit to the ER.</text>
</comment>
<evidence type="ECO:0000256" key="3">
    <source>
        <dbReference type="ARBA" id="ARBA00022692"/>
    </source>
</evidence>
<feature type="coiled-coil region" evidence="8">
    <location>
        <begin position="136"/>
        <end position="163"/>
    </location>
</feature>
<feature type="transmembrane region" description="Helical" evidence="7">
    <location>
        <begin position="76"/>
        <end position="93"/>
    </location>
</feature>
<name>A0AAV7KWW3_PLEWA</name>
<comment type="pathway">
    <text evidence="7">Protein modification; protein glycosylation.</text>
</comment>
<keyword evidence="3 7" id="KW-0812">Transmembrane</keyword>
<comment type="similarity">
    <text evidence="2 7">Belongs to the DPM3 family.</text>
</comment>
<evidence type="ECO:0000256" key="8">
    <source>
        <dbReference type="SAM" id="Coils"/>
    </source>
</evidence>
<dbReference type="GO" id="GO:0006506">
    <property type="term" value="P:GPI anchor biosynthetic process"/>
    <property type="evidence" value="ECO:0007669"/>
    <property type="project" value="TreeGrafter"/>
</dbReference>
<evidence type="ECO:0000256" key="2">
    <source>
        <dbReference type="ARBA" id="ARBA00010430"/>
    </source>
</evidence>
<evidence type="ECO:0000313" key="9">
    <source>
        <dbReference type="EMBL" id="KAJ1080668.1"/>
    </source>
</evidence>
<sequence length="164" mass="18600">MLRVNGTTTPDMPWASQCSKSFFLAFVAYYDVTDRDEHSIEVAQEEFRYRVEGGFQSYTKDWIVSGHTSVITMTKLGQWLTGLTLLGTTWVTLNFDLLGLDLPQTYKQVIWPLPVYLLVAFGCYSLATIGYRVATFNDCEDAAKELQEQIKAAKKDLSSKGLRF</sequence>
<dbReference type="InterPro" id="IPR013174">
    <property type="entry name" value="DPM3"/>
</dbReference>
<organism evidence="9 10">
    <name type="scientific">Pleurodeles waltl</name>
    <name type="common">Iberian ribbed newt</name>
    <dbReference type="NCBI Taxonomy" id="8319"/>
    <lineage>
        <taxon>Eukaryota</taxon>
        <taxon>Metazoa</taxon>
        <taxon>Chordata</taxon>
        <taxon>Craniata</taxon>
        <taxon>Vertebrata</taxon>
        <taxon>Euteleostomi</taxon>
        <taxon>Amphibia</taxon>
        <taxon>Batrachia</taxon>
        <taxon>Caudata</taxon>
        <taxon>Salamandroidea</taxon>
        <taxon>Salamandridae</taxon>
        <taxon>Pleurodelinae</taxon>
        <taxon>Pleurodeles</taxon>
    </lineage>
</organism>
<dbReference type="AlphaFoldDB" id="A0AAV7KWW3"/>
<evidence type="ECO:0000256" key="6">
    <source>
        <dbReference type="ARBA" id="ARBA00023136"/>
    </source>
</evidence>
<dbReference type="EMBL" id="JANPWB010000016">
    <property type="protein sequence ID" value="KAJ1080668.1"/>
    <property type="molecule type" value="Genomic_DNA"/>
</dbReference>
<dbReference type="PANTHER" id="PTHR16433:SF0">
    <property type="entry name" value="DOLICHOL-PHOSPHATE MANNOSYLTRANSFERASE SUBUNIT 3"/>
    <property type="match status" value="1"/>
</dbReference>
<evidence type="ECO:0000313" key="10">
    <source>
        <dbReference type="Proteomes" id="UP001066276"/>
    </source>
</evidence>
<feature type="transmembrane region" description="Helical" evidence="7">
    <location>
        <begin position="113"/>
        <end position="134"/>
    </location>
</feature>
<keyword evidence="4 7" id="KW-0256">Endoplasmic reticulum</keyword>
<dbReference type="Proteomes" id="UP001066276">
    <property type="component" value="Chromosome 12"/>
</dbReference>
<dbReference type="GO" id="GO:0005789">
    <property type="term" value="C:endoplasmic reticulum membrane"/>
    <property type="evidence" value="ECO:0007669"/>
    <property type="project" value="UniProtKB-SubCell"/>
</dbReference>
<proteinExistence type="inferred from homology"/>
<dbReference type="GO" id="GO:0033185">
    <property type="term" value="C:dolichol-phosphate-mannose synthase complex"/>
    <property type="evidence" value="ECO:0007669"/>
    <property type="project" value="TreeGrafter"/>
</dbReference>
<comment type="subcellular location">
    <subcellularLocation>
        <location evidence="1 7">Endoplasmic reticulum membrane</location>
        <topology evidence="1 7">Multi-pass membrane protein</topology>
    </subcellularLocation>
</comment>
<keyword evidence="10" id="KW-1185">Reference proteome</keyword>
<evidence type="ECO:0000256" key="5">
    <source>
        <dbReference type="ARBA" id="ARBA00022989"/>
    </source>
</evidence>
<gene>
    <name evidence="9" type="ORF">NDU88_000862</name>
</gene>
<keyword evidence="8" id="KW-0175">Coiled coil</keyword>
<accession>A0AAV7KWW3</accession>
<protein>
    <recommendedName>
        <fullName evidence="7">Dolichol-phosphate mannosyltransferase subunit 3</fullName>
    </recommendedName>
</protein>
<evidence type="ECO:0000256" key="1">
    <source>
        <dbReference type="ARBA" id="ARBA00004477"/>
    </source>
</evidence>
<keyword evidence="5 7" id="KW-1133">Transmembrane helix</keyword>
<comment type="subunit">
    <text evidence="7">Component of the dolichol-phosphate mannose (DPM) synthase complex.</text>
</comment>
<evidence type="ECO:0000256" key="4">
    <source>
        <dbReference type="ARBA" id="ARBA00022824"/>
    </source>
</evidence>
<evidence type="ECO:0000256" key="7">
    <source>
        <dbReference type="RuleBase" id="RU365085"/>
    </source>
</evidence>
<keyword evidence="6 7" id="KW-0472">Membrane</keyword>
<reference evidence="9" key="1">
    <citation type="journal article" date="2022" name="bioRxiv">
        <title>Sequencing and chromosome-scale assembly of the giantPleurodeles waltlgenome.</title>
        <authorList>
            <person name="Brown T."/>
            <person name="Elewa A."/>
            <person name="Iarovenko S."/>
            <person name="Subramanian E."/>
            <person name="Araus A.J."/>
            <person name="Petzold A."/>
            <person name="Susuki M."/>
            <person name="Suzuki K.-i.T."/>
            <person name="Hayashi T."/>
            <person name="Toyoda A."/>
            <person name="Oliveira C."/>
            <person name="Osipova E."/>
            <person name="Leigh N.D."/>
            <person name="Simon A."/>
            <person name="Yun M.H."/>
        </authorList>
    </citation>
    <scope>NUCLEOTIDE SEQUENCE</scope>
    <source>
        <strain evidence="9">20211129_DDA</strain>
        <tissue evidence="9">Liver</tissue>
    </source>
</reference>